<dbReference type="FunFam" id="1.10.1520.10:FF:000004">
    <property type="entry name" value="Endoribonuclease dicer-like 1"/>
    <property type="match status" value="1"/>
</dbReference>
<evidence type="ECO:0000256" key="4">
    <source>
        <dbReference type="ARBA" id="ARBA00022801"/>
    </source>
</evidence>
<evidence type="ECO:0000256" key="5">
    <source>
        <dbReference type="ARBA" id="ARBA00022842"/>
    </source>
</evidence>
<accession>A0A1Y2BQV4</accession>
<reference evidence="8 9" key="1">
    <citation type="submission" date="2016-08" db="EMBL/GenBank/DDBJ databases">
        <title>A Parts List for Fungal Cellulosomes Revealed by Comparative Genomics.</title>
        <authorList>
            <consortium name="DOE Joint Genome Institute"/>
            <person name="Haitjema C.H."/>
            <person name="Gilmore S.P."/>
            <person name="Henske J.K."/>
            <person name="Solomon K.V."/>
            <person name="De Groot R."/>
            <person name="Kuo A."/>
            <person name="Mondo S.J."/>
            <person name="Salamov A.A."/>
            <person name="Labutti K."/>
            <person name="Zhao Z."/>
            <person name="Chiniquy J."/>
            <person name="Barry K."/>
            <person name="Brewer H.M."/>
            <person name="Purvine S.O."/>
            <person name="Wright A.T."/>
            <person name="Boxma B."/>
            <person name="Van Alen T."/>
            <person name="Hackstein J.H."/>
            <person name="Baker S.E."/>
            <person name="Grigoriev I.V."/>
            <person name="O'Malley M.A."/>
        </authorList>
    </citation>
    <scope>NUCLEOTIDE SEQUENCE [LARGE SCALE GENOMIC DNA]</scope>
    <source>
        <strain evidence="8 9">G1</strain>
    </source>
</reference>
<proteinExistence type="predicted"/>
<feature type="non-terminal residue" evidence="8">
    <location>
        <position position="389"/>
    </location>
</feature>
<feature type="domain" description="RNase III" evidence="7">
    <location>
        <begin position="41"/>
        <end position="191"/>
    </location>
</feature>
<evidence type="ECO:0000256" key="6">
    <source>
        <dbReference type="ARBA" id="ARBA00022884"/>
    </source>
</evidence>
<dbReference type="PANTHER" id="PTHR14950">
    <property type="entry name" value="DICER-RELATED"/>
    <property type="match status" value="1"/>
</dbReference>
<comment type="cofactor">
    <cofactor evidence="2">
        <name>Mg(2+)</name>
        <dbReference type="ChEBI" id="CHEBI:18420"/>
    </cofactor>
</comment>
<dbReference type="Gene3D" id="1.10.1520.10">
    <property type="entry name" value="Ribonuclease III domain"/>
    <property type="match status" value="2"/>
</dbReference>
<keyword evidence="9" id="KW-1185">Reference proteome</keyword>
<dbReference type="PROSITE" id="PS50142">
    <property type="entry name" value="RNASE_3_2"/>
    <property type="match status" value="2"/>
</dbReference>
<comment type="caution">
    <text evidence="8">The sequence shown here is derived from an EMBL/GenBank/DDBJ whole genome shotgun (WGS) entry which is preliminary data.</text>
</comment>
<keyword evidence="5" id="KW-0460">Magnesium</keyword>
<dbReference type="EMBL" id="MCOG01000144">
    <property type="protein sequence ID" value="ORY37126.1"/>
    <property type="molecule type" value="Genomic_DNA"/>
</dbReference>
<protein>
    <submittedName>
        <fullName evidence="8">Ribonuclease III</fullName>
    </submittedName>
</protein>
<dbReference type="STRING" id="1754190.A0A1Y2BQV4"/>
<keyword evidence="4" id="KW-0378">Hydrolase</keyword>
<dbReference type="GO" id="GO:0006396">
    <property type="term" value="P:RNA processing"/>
    <property type="evidence" value="ECO:0007669"/>
    <property type="project" value="InterPro"/>
</dbReference>
<dbReference type="GO" id="GO:0003723">
    <property type="term" value="F:RNA binding"/>
    <property type="evidence" value="ECO:0007669"/>
    <property type="project" value="UniProtKB-KW"/>
</dbReference>
<evidence type="ECO:0000259" key="7">
    <source>
        <dbReference type="PROSITE" id="PS50142"/>
    </source>
</evidence>
<organism evidence="8 9">
    <name type="scientific">Neocallimastix californiae</name>
    <dbReference type="NCBI Taxonomy" id="1754190"/>
    <lineage>
        <taxon>Eukaryota</taxon>
        <taxon>Fungi</taxon>
        <taxon>Fungi incertae sedis</taxon>
        <taxon>Chytridiomycota</taxon>
        <taxon>Chytridiomycota incertae sedis</taxon>
        <taxon>Neocallimastigomycetes</taxon>
        <taxon>Neocallimastigales</taxon>
        <taxon>Neocallimastigaceae</taxon>
        <taxon>Neocallimastix</taxon>
    </lineage>
</organism>
<dbReference type="Proteomes" id="UP000193920">
    <property type="component" value="Unassembled WGS sequence"/>
</dbReference>
<dbReference type="PROSITE" id="PS00517">
    <property type="entry name" value="RNASE_3_1"/>
    <property type="match status" value="1"/>
</dbReference>
<evidence type="ECO:0000256" key="3">
    <source>
        <dbReference type="ARBA" id="ARBA00022723"/>
    </source>
</evidence>
<dbReference type="SMART" id="SM00535">
    <property type="entry name" value="RIBOc"/>
    <property type="match status" value="2"/>
</dbReference>
<feature type="non-terminal residue" evidence="8">
    <location>
        <position position="1"/>
    </location>
</feature>
<dbReference type="InterPro" id="IPR036389">
    <property type="entry name" value="RNase_III_sf"/>
</dbReference>
<dbReference type="GO" id="GO:0046872">
    <property type="term" value="F:metal ion binding"/>
    <property type="evidence" value="ECO:0007669"/>
    <property type="project" value="UniProtKB-KW"/>
</dbReference>
<evidence type="ECO:0000313" key="9">
    <source>
        <dbReference type="Proteomes" id="UP000193920"/>
    </source>
</evidence>
<dbReference type="SUPFAM" id="SSF69065">
    <property type="entry name" value="RNase III domain-like"/>
    <property type="match status" value="2"/>
</dbReference>
<dbReference type="InterPro" id="IPR000999">
    <property type="entry name" value="RNase_III_dom"/>
</dbReference>
<keyword evidence="6" id="KW-0694">RNA-binding</keyword>
<dbReference type="GO" id="GO:0004525">
    <property type="term" value="F:ribonuclease III activity"/>
    <property type="evidence" value="ECO:0007669"/>
    <property type="project" value="InterPro"/>
</dbReference>
<dbReference type="AlphaFoldDB" id="A0A1Y2BQV4"/>
<evidence type="ECO:0000313" key="8">
    <source>
        <dbReference type="EMBL" id="ORY37126.1"/>
    </source>
</evidence>
<evidence type="ECO:0000256" key="1">
    <source>
        <dbReference type="ARBA" id="ARBA00001936"/>
    </source>
</evidence>
<feature type="domain" description="RNase III" evidence="7">
    <location>
        <begin position="230"/>
        <end position="366"/>
    </location>
</feature>
<evidence type="ECO:0000256" key="2">
    <source>
        <dbReference type="ARBA" id="ARBA00001946"/>
    </source>
</evidence>
<comment type="cofactor">
    <cofactor evidence="1">
        <name>Mn(2+)</name>
        <dbReference type="ChEBI" id="CHEBI:29035"/>
    </cofactor>
</comment>
<dbReference type="Pfam" id="PF00636">
    <property type="entry name" value="Ribonuclease_3"/>
    <property type="match status" value="2"/>
</dbReference>
<sequence>SSSSLFLIPDICKVLPIPMELYRLAYLMPSLIQRLDRYLIVNQFKNRMNLPISHNQTLFSAFCSCSAHEGSNYERLENLGDSFIKFAVSIDIFRKYPNLDEGGMTYHRGKIICNKNLYEISIKKNFDSLMFVNAFNPKSWYPPKHKKKSKKSDSSISLYQSTKGPLWRVISKKTLADFIESLTAAYYVESGLNTAIKFCHMIGLISENTNQCFKTSHNNLGLNEESLDKLRLAQSKLHYHFKNRLYLVEAFTHASYTTVITHNYERLEFLGDATLDWILQRFFFLTYPSASAAELSELRQAAVNNESLARLSIGLGYHYYLMHHSVNLQNEITMYIDMLEKKKTIRPKVLGDLFEAVIGAVLVDSNYNVTTVWRVFRPLLSDFLDKHAS</sequence>
<dbReference type="PANTHER" id="PTHR14950:SF37">
    <property type="entry name" value="ENDORIBONUCLEASE DICER"/>
    <property type="match status" value="1"/>
</dbReference>
<dbReference type="CDD" id="cd00593">
    <property type="entry name" value="RIBOc"/>
    <property type="match status" value="2"/>
</dbReference>
<dbReference type="OrthoDB" id="416741at2759"/>
<gene>
    <name evidence="8" type="ORF">LY90DRAFT_323388</name>
</gene>
<name>A0A1Y2BQV4_9FUNG</name>
<keyword evidence="3" id="KW-0479">Metal-binding</keyword>